<protein>
    <submittedName>
        <fullName evidence="11">Uncharacterized protein</fullName>
    </submittedName>
</protein>
<proteinExistence type="inferred from homology"/>
<comment type="subcellular location">
    <subcellularLocation>
        <location evidence="1">Membrane</location>
        <topology evidence="1">Single-pass membrane protein</topology>
    </subcellularLocation>
</comment>
<keyword evidence="10" id="KW-0472">Membrane</keyword>
<name>A0AAE1TJM1_9FABA</name>
<evidence type="ECO:0000256" key="9">
    <source>
        <dbReference type="ARBA" id="ARBA00023033"/>
    </source>
</evidence>
<dbReference type="GO" id="GO:0020037">
    <property type="term" value="F:heme binding"/>
    <property type="evidence" value="ECO:0007669"/>
    <property type="project" value="InterPro"/>
</dbReference>
<comment type="caution">
    <text evidence="11">The sequence shown here is derived from an EMBL/GenBank/DDBJ whole genome shotgun (WGS) entry which is preliminary data.</text>
</comment>
<evidence type="ECO:0000313" key="12">
    <source>
        <dbReference type="Proteomes" id="UP001293593"/>
    </source>
</evidence>
<keyword evidence="12" id="KW-1185">Reference proteome</keyword>
<dbReference type="GO" id="GO:0016705">
    <property type="term" value="F:oxidoreductase activity, acting on paired donors, with incorporation or reduction of molecular oxygen"/>
    <property type="evidence" value="ECO:0007669"/>
    <property type="project" value="InterPro"/>
</dbReference>
<keyword evidence="9" id="KW-0503">Monooxygenase</keyword>
<keyword evidence="6" id="KW-1133">Transmembrane helix</keyword>
<evidence type="ECO:0000256" key="5">
    <source>
        <dbReference type="ARBA" id="ARBA00022723"/>
    </source>
</evidence>
<dbReference type="InterPro" id="IPR050665">
    <property type="entry name" value="Cytochrome_P450_Monooxygen"/>
</dbReference>
<dbReference type="PANTHER" id="PTHR24282">
    <property type="entry name" value="CYTOCHROME P450 FAMILY MEMBER"/>
    <property type="match status" value="1"/>
</dbReference>
<comment type="similarity">
    <text evidence="2">Belongs to the cytochrome P450 family.</text>
</comment>
<dbReference type="GO" id="GO:0005506">
    <property type="term" value="F:iron ion binding"/>
    <property type="evidence" value="ECO:0007669"/>
    <property type="project" value="InterPro"/>
</dbReference>
<dbReference type="PANTHER" id="PTHR24282:SF255">
    <property type="entry name" value="CYTOCHROME P450 72A11-RELATED"/>
    <property type="match status" value="1"/>
</dbReference>
<evidence type="ECO:0000313" key="11">
    <source>
        <dbReference type="EMBL" id="KAK4285785.1"/>
    </source>
</evidence>
<dbReference type="Gene3D" id="1.20.120.990">
    <property type="entry name" value="Glycosyltransferase family 88, C-terminal domain"/>
    <property type="match status" value="1"/>
</dbReference>
<evidence type="ECO:0000256" key="7">
    <source>
        <dbReference type="ARBA" id="ARBA00023002"/>
    </source>
</evidence>
<gene>
    <name evidence="11" type="ORF">QN277_002435</name>
</gene>
<evidence type="ECO:0000256" key="1">
    <source>
        <dbReference type="ARBA" id="ARBA00004167"/>
    </source>
</evidence>
<dbReference type="AlphaFoldDB" id="A0AAE1TJM1"/>
<evidence type="ECO:0000256" key="8">
    <source>
        <dbReference type="ARBA" id="ARBA00023004"/>
    </source>
</evidence>
<organism evidence="11 12">
    <name type="scientific">Acacia crassicarpa</name>
    <name type="common">northern wattle</name>
    <dbReference type="NCBI Taxonomy" id="499986"/>
    <lineage>
        <taxon>Eukaryota</taxon>
        <taxon>Viridiplantae</taxon>
        <taxon>Streptophyta</taxon>
        <taxon>Embryophyta</taxon>
        <taxon>Tracheophyta</taxon>
        <taxon>Spermatophyta</taxon>
        <taxon>Magnoliopsida</taxon>
        <taxon>eudicotyledons</taxon>
        <taxon>Gunneridae</taxon>
        <taxon>Pentapetalae</taxon>
        <taxon>rosids</taxon>
        <taxon>fabids</taxon>
        <taxon>Fabales</taxon>
        <taxon>Fabaceae</taxon>
        <taxon>Caesalpinioideae</taxon>
        <taxon>mimosoid clade</taxon>
        <taxon>Acacieae</taxon>
        <taxon>Acacia</taxon>
    </lineage>
</organism>
<evidence type="ECO:0000256" key="10">
    <source>
        <dbReference type="ARBA" id="ARBA00023136"/>
    </source>
</evidence>
<dbReference type="InterPro" id="IPR036396">
    <property type="entry name" value="Cyt_P450_sf"/>
</dbReference>
<keyword evidence="7" id="KW-0560">Oxidoreductase</keyword>
<dbReference type="EMBL" id="JAWXYG010000001">
    <property type="protein sequence ID" value="KAK4285785.1"/>
    <property type="molecule type" value="Genomic_DNA"/>
</dbReference>
<dbReference type="SUPFAM" id="SSF48264">
    <property type="entry name" value="Cytochrome P450"/>
    <property type="match status" value="1"/>
</dbReference>
<keyword evidence="3" id="KW-0349">Heme</keyword>
<dbReference type="Proteomes" id="UP001293593">
    <property type="component" value="Unassembled WGS sequence"/>
</dbReference>
<keyword evidence="8" id="KW-0408">Iron</keyword>
<accession>A0AAE1TJM1</accession>
<evidence type="ECO:0000256" key="2">
    <source>
        <dbReference type="ARBA" id="ARBA00010617"/>
    </source>
</evidence>
<evidence type="ECO:0000256" key="3">
    <source>
        <dbReference type="ARBA" id="ARBA00022617"/>
    </source>
</evidence>
<keyword evidence="5" id="KW-0479">Metal-binding</keyword>
<keyword evidence="4" id="KW-0812">Transmembrane</keyword>
<dbReference type="GO" id="GO:0004497">
    <property type="term" value="F:monooxygenase activity"/>
    <property type="evidence" value="ECO:0007669"/>
    <property type="project" value="UniProtKB-KW"/>
</dbReference>
<evidence type="ECO:0000256" key="4">
    <source>
        <dbReference type="ARBA" id="ARBA00022692"/>
    </source>
</evidence>
<sequence>MTSDAISRTAFESSYEEGERIFQLQTEQILLTLKVFRSVYIPGWRFVPTKLNRRLKEIDKEIKTLVRGVIYPQKGEGQGSKTSPKR</sequence>
<evidence type="ECO:0000256" key="6">
    <source>
        <dbReference type="ARBA" id="ARBA00022989"/>
    </source>
</evidence>
<dbReference type="GO" id="GO:0016020">
    <property type="term" value="C:membrane"/>
    <property type="evidence" value="ECO:0007669"/>
    <property type="project" value="UniProtKB-SubCell"/>
</dbReference>
<reference evidence="11" key="1">
    <citation type="submission" date="2023-10" db="EMBL/GenBank/DDBJ databases">
        <title>Chromosome-level genome of the transformable northern wattle, Acacia crassicarpa.</title>
        <authorList>
            <person name="Massaro I."/>
            <person name="Sinha N.R."/>
            <person name="Poethig S."/>
            <person name="Leichty A.R."/>
        </authorList>
    </citation>
    <scope>NUCLEOTIDE SEQUENCE</scope>
    <source>
        <strain evidence="11">Acra3RX</strain>
        <tissue evidence="11">Leaf</tissue>
    </source>
</reference>